<dbReference type="Pfam" id="PF00561">
    <property type="entry name" value="Abhydrolase_1"/>
    <property type="match status" value="1"/>
</dbReference>
<dbReference type="BioCyc" id="LBOR1193007:G11KN-2134-MONOMER"/>
<dbReference type="PANTHER" id="PTHR12277">
    <property type="entry name" value="ALPHA/BETA HYDROLASE DOMAIN-CONTAINING PROTEIN"/>
    <property type="match status" value="1"/>
</dbReference>
<dbReference type="SUPFAM" id="SSF53474">
    <property type="entry name" value="alpha/beta-Hydrolases"/>
    <property type="match status" value="1"/>
</dbReference>
<feature type="domain" description="AB hydrolase-1" evidence="1">
    <location>
        <begin position="89"/>
        <end position="207"/>
    </location>
</feature>
<dbReference type="Proteomes" id="UP000011783">
    <property type="component" value="Unassembled WGS sequence"/>
</dbReference>
<organism evidence="2 3">
    <name type="scientific">Leptospira borgpetersenii str. 200701203</name>
    <dbReference type="NCBI Taxonomy" id="1193007"/>
    <lineage>
        <taxon>Bacteria</taxon>
        <taxon>Pseudomonadati</taxon>
        <taxon>Spirochaetota</taxon>
        <taxon>Spirochaetia</taxon>
        <taxon>Leptospirales</taxon>
        <taxon>Leptospiraceae</taxon>
        <taxon>Leptospira</taxon>
    </lineage>
</organism>
<name>M3HRH4_LEPBO</name>
<evidence type="ECO:0000259" key="1">
    <source>
        <dbReference type="Pfam" id="PF00561"/>
    </source>
</evidence>
<dbReference type="InterPro" id="IPR000073">
    <property type="entry name" value="AB_hydrolase_1"/>
</dbReference>
<evidence type="ECO:0000313" key="3">
    <source>
        <dbReference type="Proteomes" id="UP000011783"/>
    </source>
</evidence>
<dbReference type="InterPro" id="IPR029058">
    <property type="entry name" value="AB_hydrolase_fold"/>
</dbReference>
<reference evidence="2 3" key="1">
    <citation type="submission" date="2013-01" db="EMBL/GenBank/DDBJ databases">
        <authorList>
            <person name="Harkins D.M."/>
            <person name="Durkin A.S."/>
            <person name="Brinkac L.M."/>
            <person name="Haft D.H."/>
            <person name="Selengut J.D."/>
            <person name="Sanka R."/>
            <person name="DePew J."/>
            <person name="Purushe J."/>
            <person name="Picardeau M."/>
            <person name="Werts C."/>
            <person name="Goarant C."/>
            <person name="Vinetz J.M."/>
            <person name="Sutton G.G."/>
            <person name="Nierman W.C."/>
            <person name="Fouts D.E."/>
        </authorList>
    </citation>
    <scope>NUCLEOTIDE SEQUENCE [LARGE SCALE GENOMIC DNA]</scope>
    <source>
        <strain evidence="2 3">200701203</strain>
    </source>
</reference>
<evidence type="ECO:0000313" key="2">
    <source>
        <dbReference type="EMBL" id="EMG00671.1"/>
    </source>
</evidence>
<protein>
    <submittedName>
        <fullName evidence="2">Peptidase, S9A/B/C family, catalytic domain protein</fullName>
    </submittedName>
</protein>
<dbReference type="PANTHER" id="PTHR12277:SF81">
    <property type="entry name" value="PROTEIN ABHD13"/>
    <property type="match status" value="1"/>
</dbReference>
<dbReference type="AlphaFoldDB" id="M3HRH4"/>
<sequence>MEKRNPSNPLMFYETIYDSHFYILIIRYFAGFVSRLVEPRQADFFPEKLPENFVFRFPNEFQEIKLNTPDGEISYGLYFPSKSNISKKTVLFFHGNAGSLRTWERICEDFLPFGWNILITDYRGYGKNSGSISEKSLNEDAELWLNYVLQEIKVPRNEIVIYGRSIGTGVAANLAFENPDLDLFLETPFTDLPTLARNYYPFLQTWMLRFQFRNLSKLETVRSKIRIFHGTEDEIIPYSNSEIIFKKLKERNQDVILFTIPNGSHNDLALYPEYRRALKKSLDEIR</sequence>
<dbReference type="EMBL" id="AKWO02000043">
    <property type="protein sequence ID" value="EMG00671.1"/>
    <property type="molecule type" value="Genomic_DNA"/>
</dbReference>
<dbReference type="Gene3D" id="3.40.50.1820">
    <property type="entry name" value="alpha/beta hydrolase"/>
    <property type="match status" value="2"/>
</dbReference>
<comment type="caution">
    <text evidence="2">The sequence shown here is derived from an EMBL/GenBank/DDBJ whole genome shotgun (WGS) entry which is preliminary data.</text>
</comment>
<accession>M3HRH4</accession>
<gene>
    <name evidence="2" type="ORF">LEP1GSC123_1961</name>
</gene>
<proteinExistence type="predicted"/>